<keyword evidence="2" id="KW-1185">Reference proteome</keyword>
<dbReference type="AlphaFoldDB" id="A0A5J5C4Y2"/>
<proteinExistence type="predicted"/>
<sequence>MMMLRVNGDCCGSELGEDFTVKFLRIGYEKVVDHLRWRELFSAPFVYEPTTTAIIALVVGRWLVRATDEDNSGSPVCLVIMEITVQQRLTRRGLRNLMELEQGNYTYSSGANELHGLLVRSGLEIDSPVANTLPAIYVKCRCLADARIFLEVAS</sequence>
<accession>A0A5J5C4Y2</accession>
<dbReference type="Proteomes" id="UP000325577">
    <property type="component" value="Linkage Group LG0"/>
</dbReference>
<name>A0A5J5C4Y2_9ASTE</name>
<organism evidence="1 2">
    <name type="scientific">Nyssa sinensis</name>
    <dbReference type="NCBI Taxonomy" id="561372"/>
    <lineage>
        <taxon>Eukaryota</taxon>
        <taxon>Viridiplantae</taxon>
        <taxon>Streptophyta</taxon>
        <taxon>Embryophyta</taxon>
        <taxon>Tracheophyta</taxon>
        <taxon>Spermatophyta</taxon>
        <taxon>Magnoliopsida</taxon>
        <taxon>eudicotyledons</taxon>
        <taxon>Gunneridae</taxon>
        <taxon>Pentapetalae</taxon>
        <taxon>asterids</taxon>
        <taxon>Cornales</taxon>
        <taxon>Nyssaceae</taxon>
        <taxon>Nyssa</taxon>
    </lineage>
</organism>
<reference evidence="1 2" key="1">
    <citation type="submission" date="2019-09" db="EMBL/GenBank/DDBJ databases">
        <title>A chromosome-level genome assembly of the Chinese tupelo Nyssa sinensis.</title>
        <authorList>
            <person name="Yang X."/>
            <person name="Kang M."/>
            <person name="Yang Y."/>
            <person name="Xiong H."/>
            <person name="Wang M."/>
            <person name="Zhang Z."/>
            <person name="Wang Z."/>
            <person name="Wu H."/>
            <person name="Ma T."/>
            <person name="Liu J."/>
            <person name="Xi Z."/>
        </authorList>
    </citation>
    <scope>NUCLEOTIDE SEQUENCE [LARGE SCALE GENOMIC DNA]</scope>
    <source>
        <strain evidence="1">J267</strain>
        <tissue evidence="1">Leaf</tissue>
    </source>
</reference>
<protein>
    <submittedName>
        <fullName evidence="1">Uncharacterized protein</fullName>
    </submittedName>
</protein>
<evidence type="ECO:0000313" key="2">
    <source>
        <dbReference type="Proteomes" id="UP000325577"/>
    </source>
</evidence>
<dbReference type="EMBL" id="CM018031">
    <property type="protein sequence ID" value="KAA8550026.1"/>
    <property type="molecule type" value="Genomic_DNA"/>
</dbReference>
<evidence type="ECO:0000313" key="1">
    <source>
        <dbReference type="EMBL" id="KAA8550026.1"/>
    </source>
</evidence>
<gene>
    <name evidence="1" type="ORF">F0562_001710</name>
</gene>